<protein>
    <submittedName>
        <fullName evidence="1">Winged helix DNA-binding domain-containing protein</fullName>
    </submittedName>
</protein>
<reference evidence="1 2" key="1">
    <citation type="submission" date="2019-08" db="EMBL/GenBank/DDBJ databases">
        <title>Actinomadura sp. nov. CYP1-5 isolated from mountain soil.</title>
        <authorList>
            <person name="Songsumanus A."/>
            <person name="Kuncharoen N."/>
            <person name="Kudo T."/>
            <person name="Yuki M."/>
            <person name="Igarashi Y."/>
            <person name="Tanasupawat S."/>
        </authorList>
    </citation>
    <scope>NUCLEOTIDE SEQUENCE [LARGE SCALE GENOMIC DNA]</scope>
    <source>
        <strain evidence="1 2">JCM 14158</strain>
    </source>
</reference>
<sequence>MTPDPANTVPATTDTAEADTAIAETLQATPATPATTGPETLDRRALNRALLARQMLLERRAMPVLDAIEHLVGMQSQAPNPPYIGLWSRLAGFDFAEVGELMTSRRALRIVLMRGTLHLVSARDAGWLRPLTQAVLDGHLKSRAADLDGVDLDTITAEARKLLEDDPRTDKELRALLAERFPDHDAALLGWAVRLRLPLVQVPPRGVWGASGVARHTTLDAWLDDDPSTRPAMSLDEMVLRYLAAFGPASVRDVQHWSGLARLGEVVERLAPRLLAFRDENGRTLYDLPDAPRPDPGTPAPVRFVPDFDNLLLSHADRARIITEEHRARIFTVNGIIRATYLVDGFVHGMWKIEKKRGEAVLRVTPFAPVPAPERTALEEEGLRLLSAAHPDAKTRRIEFAAP</sequence>
<dbReference type="Proteomes" id="UP000323380">
    <property type="component" value="Unassembled WGS sequence"/>
</dbReference>
<dbReference type="GO" id="GO:0003677">
    <property type="term" value="F:DNA binding"/>
    <property type="evidence" value="ECO:0007669"/>
    <property type="project" value="UniProtKB-KW"/>
</dbReference>
<comment type="caution">
    <text evidence="1">The sequence shown here is derived from an EMBL/GenBank/DDBJ whole genome shotgun (WGS) entry which is preliminary data.</text>
</comment>
<dbReference type="PANTHER" id="PTHR38479:SF2">
    <property type="entry name" value="WINGED HELIX DNA-BINDING DOMAIN-CONTAINING PROTEIN"/>
    <property type="match status" value="1"/>
</dbReference>
<evidence type="ECO:0000313" key="1">
    <source>
        <dbReference type="EMBL" id="TYB40944.1"/>
    </source>
</evidence>
<accession>A0A5D0N8W6</accession>
<keyword evidence="2" id="KW-1185">Reference proteome</keyword>
<proteinExistence type="predicted"/>
<dbReference type="InterPro" id="IPR009351">
    <property type="entry name" value="AlkZ-like"/>
</dbReference>
<dbReference type="RefSeq" id="WP_083981273.1">
    <property type="nucleotide sequence ID" value="NZ_VSFG01000012.1"/>
</dbReference>
<name>A0A5D0N8W6_9ACTN</name>
<dbReference type="PANTHER" id="PTHR38479">
    <property type="entry name" value="LMO0824 PROTEIN"/>
    <property type="match status" value="1"/>
</dbReference>
<gene>
    <name evidence="1" type="ORF">FXF69_38750</name>
</gene>
<dbReference type="Pfam" id="PF06224">
    <property type="entry name" value="AlkZ-like"/>
    <property type="match status" value="1"/>
</dbReference>
<keyword evidence="1" id="KW-0238">DNA-binding</keyword>
<organism evidence="1 2">
    <name type="scientific">Actinomadura chibensis</name>
    <dbReference type="NCBI Taxonomy" id="392828"/>
    <lineage>
        <taxon>Bacteria</taxon>
        <taxon>Bacillati</taxon>
        <taxon>Actinomycetota</taxon>
        <taxon>Actinomycetes</taxon>
        <taxon>Streptosporangiales</taxon>
        <taxon>Thermomonosporaceae</taxon>
        <taxon>Actinomadura</taxon>
    </lineage>
</organism>
<evidence type="ECO:0000313" key="2">
    <source>
        <dbReference type="Proteomes" id="UP000323380"/>
    </source>
</evidence>
<dbReference type="STRING" id="1220554.GCA_001552135_05954"/>
<dbReference type="AlphaFoldDB" id="A0A5D0N8W6"/>
<dbReference type="EMBL" id="VSFG01000012">
    <property type="protein sequence ID" value="TYB40944.1"/>
    <property type="molecule type" value="Genomic_DNA"/>
</dbReference>